<keyword evidence="2" id="KW-0238">DNA-binding</keyword>
<dbReference type="SUPFAM" id="SSF46785">
    <property type="entry name" value="Winged helix' DNA-binding domain"/>
    <property type="match status" value="1"/>
</dbReference>
<gene>
    <name evidence="5" type="ORF">DD559_05415</name>
</gene>
<keyword evidence="3" id="KW-0804">Transcription</keyword>
<dbReference type="OrthoDB" id="9812290at2"/>
<evidence type="ECO:0000256" key="2">
    <source>
        <dbReference type="ARBA" id="ARBA00023125"/>
    </source>
</evidence>
<dbReference type="Pfam" id="PF00392">
    <property type="entry name" value="GntR"/>
    <property type="match status" value="1"/>
</dbReference>
<protein>
    <submittedName>
        <fullName evidence="5">GntR family transcriptional regulator</fullName>
    </submittedName>
</protein>
<accession>A0A2U0SBU1</accession>
<evidence type="ECO:0000256" key="1">
    <source>
        <dbReference type="ARBA" id="ARBA00023015"/>
    </source>
</evidence>
<evidence type="ECO:0000256" key="3">
    <source>
        <dbReference type="ARBA" id="ARBA00023163"/>
    </source>
</evidence>
<organism evidence="5 6">
    <name type="scientific">Sphingomonas pokkalii</name>
    <dbReference type="NCBI Taxonomy" id="2175090"/>
    <lineage>
        <taxon>Bacteria</taxon>
        <taxon>Pseudomonadati</taxon>
        <taxon>Pseudomonadota</taxon>
        <taxon>Alphaproteobacteria</taxon>
        <taxon>Sphingomonadales</taxon>
        <taxon>Sphingomonadaceae</taxon>
        <taxon>Sphingomonas</taxon>
    </lineage>
</organism>
<reference evidence="5 6" key="1">
    <citation type="submission" date="2018-05" db="EMBL/GenBank/DDBJ databases">
        <title>Description of Sphingomonas pokkalii sp nov, isolated from the rhizosphere of saline tolerant pokkali rice and its draft genome analysis.</title>
        <authorList>
            <person name="Menon R."/>
            <person name="Kumari S."/>
            <person name="Rameshkumar N."/>
        </authorList>
    </citation>
    <scope>NUCLEOTIDE SEQUENCE [LARGE SCALE GENOMIC DNA]</scope>
    <source>
        <strain evidence="5 6">L3B27</strain>
    </source>
</reference>
<dbReference type="InterPro" id="IPR036388">
    <property type="entry name" value="WH-like_DNA-bd_sf"/>
</dbReference>
<dbReference type="EMBL" id="QENQ01000001">
    <property type="protein sequence ID" value="PVX28836.1"/>
    <property type="molecule type" value="Genomic_DNA"/>
</dbReference>
<name>A0A2U0SBU1_9SPHN</name>
<dbReference type="PROSITE" id="PS50949">
    <property type="entry name" value="HTH_GNTR"/>
    <property type="match status" value="1"/>
</dbReference>
<evidence type="ECO:0000313" key="6">
    <source>
        <dbReference type="Proteomes" id="UP000245890"/>
    </source>
</evidence>
<dbReference type="Gene3D" id="1.10.10.10">
    <property type="entry name" value="Winged helix-like DNA-binding domain superfamily/Winged helix DNA-binding domain"/>
    <property type="match status" value="1"/>
</dbReference>
<keyword evidence="6" id="KW-1185">Reference proteome</keyword>
<dbReference type="InterPro" id="IPR008920">
    <property type="entry name" value="TF_FadR/GntR_C"/>
</dbReference>
<dbReference type="SUPFAM" id="SSF48008">
    <property type="entry name" value="GntR ligand-binding domain-like"/>
    <property type="match status" value="1"/>
</dbReference>
<dbReference type="GO" id="GO:0003677">
    <property type="term" value="F:DNA binding"/>
    <property type="evidence" value="ECO:0007669"/>
    <property type="project" value="UniProtKB-KW"/>
</dbReference>
<dbReference type="SMART" id="SM00345">
    <property type="entry name" value="HTH_GNTR"/>
    <property type="match status" value="1"/>
</dbReference>
<evidence type="ECO:0000313" key="5">
    <source>
        <dbReference type="EMBL" id="PVX28836.1"/>
    </source>
</evidence>
<evidence type="ECO:0000259" key="4">
    <source>
        <dbReference type="PROSITE" id="PS50949"/>
    </source>
</evidence>
<dbReference type="Pfam" id="PF07729">
    <property type="entry name" value="FCD"/>
    <property type="match status" value="1"/>
</dbReference>
<sequence>MSIVVRTLSEQIFAIVREQIVSGKLPVDQAIRQDALANSLGVSKIPLREALARLEQEGLLVGQANRGYFVRAMSSGEAEEIYALRLAIEPDAVVAGALSATDADRAAAREALAALDLAAAEHLDEVAARNREFHMALVRPGGRLLTTQLVERLQILSERYVHKHLEPAGREDRAHLEHADLIDAWETGDVDRARVLARAHIEGTLTDLRRQLNG</sequence>
<dbReference type="InterPro" id="IPR036390">
    <property type="entry name" value="WH_DNA-bd_sf"/>
</dbReference>
<keyword evidence="1" id="KW-0805">Transcription regulation</keyword>
<dbReference type="GO" id="GO:0003700">
    <property type="term" value="F:DNA-binding transcription factor activity"/>
    <property type="evidence" value="ECO:0007669"/>
    <property type="project" value="InterPro"/>
</dbReference>
<proteinExistence type="predicted"/>
<dbReference type="PANTHER" id="PTHR43537">
    <property type="entry name" value="TRANSCRIPTIONAL REGULATOR, GNTR FAMILY"/>
    <property type="match status" value="1"/>
</dbReference>
<comment type="caution">
    <text evidence="5">The sequence shown here is derived from an EMBL/GenBank/DDBJ whole genome shotgun (WGS) entry which is preliminary data.</text>
</comment>
<dbReference type="Gene3D" id="1.20.120.530">
    <property type="entry name" value="GntR ligand-binding domain-like"/>
    <property type="match status" value="1"/>
</dbReference>
<dbReference type="SMART" id="SM00895">
    <property type="entry name" value="FCD"/>
    <property type="match status" value="1"/>
</dbReference>
<dbReference type="AlphaFoldDB" id="A0A2U0SBU1"/>
<dbReference type="InterPro" id="IPR000524">
    <property type="entry name" value="Tscrpt_reg_HTH_GntR"/>
</dbReference>
<dbReference type="RefSeq" id="WP_116468280.1">
    <property type="nucleotide sequence ID" value="NZ_QENQ01000001.1"/>
</dbReference>
<dbReference type="InterPro" id="IPR011711">
    <property type="entry name" value="GntR_C"/>
</dbReference>
<feature type="domain" description="HTH gntR-type" evidence="4">
    <location>
        <begin position="6"/>
        <end position="73"/>
    </location>
</feature>
<dbReference type="PANTHER" id="PTHR43537:SF24">
    <property type="entry name" value="GLUCONATE OPERON TRANSCRIPTIONAL REPRESSOR"/>
    <property type="match status" value="1"/>
</dbReference>
<dbReference type="CDD" id="cd07377">
    <property type="entry name" value="WHTH_GntR"/>
    <property type="match status" value="1"/>
</dbReference>
<dbReference type="Proteomes" id="UP000245890">
    <property type="component" value="Unassembled WGS sequence"/>
</dbReference>